<dbReference type="AlphaFoldDB" id="A0A1M4VYJ1"/>
<protein>
    <recommendedName>
        <fullName evidence="6">Aspartyl/glutamyl-tRNA(Asn/Gln) amidotransferase subunit C</fullName>
        <shortName evidence="6">Asp/Glu-ADT subunit C</shortName>
        <ecNumber evidence="6">6.3.5.-</ecNumber>
    </recommendedName>
</protein>
<keyword evidence="6" id="KW-0648">Protein biosynthesis</keyword>
<organism evidence="7 8">
    <name type="scientific">Caloramator proteoclasticus DSM 10124</name>
    <dbReference type="NCBI Taxonomy" id="1121262"/>
    <lineage>
        <taxon>Bacteria</taxon>
        <taxon>Bacillati</taxon>
        <taxon>Bacillota</taxon>
        <taxon>Clostridia</taxon>
        <taxon>Eubacteriales</taxon>
        <taxon>Clostridiaceae</taxon>
        <taxon>Caloramator</taxon>
    </lineage>
</organism>
<comment type="function">
    <text evidence="3 6">Allows the formation of correctly charged Asn-tRNA(Asn) or Gln-tRNA(Gln) through the transamidation of misacylated Asp-tRNA(Asn) or Glu-tRNA(Gln) in organisms which lack either or both of asparaginyl-tRNA or glutaminyl-tRNA synthetases. The reaction takes place in the presence of glutamine and ATP through an activated phospho-Asp-tRNA(Asn) or phospho-Glu-tRNA(Gln).</text>
</comment>
<keyword evidence="6" id="KW-0436">Ligase</keyword>
<comment type="subunit">
    <text evidence="2 6">Heterotrimer of A, B and C subunits.</text>
</comment>
<reference evidence="8" key="1">
    <citation type="submission" date="2016-11" db="EMBL/GenBank/DDBJ databases">
        <authorList>
            <person name="Varghese N."/>
            <person name="Submissions S."/>
        </authorList>
    </citation>
    <scope>NUCLEOTIDE SEQUENCE [LARGE SCALE GENOMIC DNA]</scope>
    <source>
        <strain evidence="8">DSM 10124</strain>
    </source>
</reference>
<dbReference type="NCBIfam" id="TIGR00135">
    <property type="entry name" value="gatC"/>
    <property type="match status" value="1"/>
</dbReference>
<evidence type="ECO:0000256" key="4">
    <source>
        <dbReference type="ARBA" id="ARBA00047380"/>
    </source>
</evidence>
<keyword evidence="6" id="KW-0547">Nucleotide-binding</keyword>
<evidence type="ECO:0000256" key="3">
    <source>
        <dbReference type="ARBA" id="ARBA00024799"/>
    </source>
</evidence>
<dbReference type="GO" id="GO:0050566">
    <property type="term" value="F:asparaginyl-tRNA synthase (glutamine-hydrolyzing) activity"/>
    <property type="evidence" value="ECO:0007669"/>
    <property type="project" value="RHEA"/>
</dbReference>
<dbReference type="PANTHER" id="PTHR15004">
    <property type="entry name" value="GLUTAMYL-TRNA(GLN) AMIDOTRANSFERASE SUBUNIT C, MITOCHONDRIAL"/>
    <property type="match status" value="1"/>
</dbReference>
<dbReference type="GO" id="GO:0016740">
    <property type="term" value="F:transferase activity"/>
    <property type="evidence" value="ECO:0007669"/>
    <property type="project" value="UniProtKB-KW"/>
</dbReference>
<keyword evidence="8" id="KW-1185">Reference proteome</keyword>
<gene>
    <name evidence="6" type="primary">gatC</name>
    <name evidence="7" type="ORF">SAMN02746091_01013</name>
</gene>
<comment type="similarity">
    <text evidence="1 6">Belongs to the GatC family.</text>
</comment>
<dbReference type="RefSeq" id="WP_073248175.1">
    <property type="nucleotide sequence ID" value="NZ_FQVG01000014.1"/>
</dbReference>
<name>A0A1M4VYJ1_9CLOT</name>
<dbReference type="GO" id="GO:0050567">
    <property type="term" value="F:glutaminyl-tRNA synthase (glutamine-hydrolyzing) activity"/>
    <property type="evidence" value="ECO:0007669"/>
    <property type="project" value="UniProtKB-UniRule"/>
</dbReference>
<evidence type="ECO:0000256" key="5">
    <source>
        <dbReference type="ARBA" id="ARBA00047913"/>
    </source>
</evidence>
<dbReference type="GO" id="GO:0005524">
    <property type="term" value="F:ATP binding"/>
    <property type="evidence" value="ECO:0007669"/>
    <property type="project" value="UniProtKB-KW"/>
</dbReference>
<keyword evidence="7" id="KW-0808">Transferase</keyword>
<sequence length="95" mass="10965">MLVTIRDVEYVAKLARLEFTEEQKQRFTEDLNGILNYVEMLNEVDTENVEISIGAYRVENALREDVVKDSFNRDSLLKNAPDSQDGFVKVPKVIE</sequence>
<dbReference type="EC" id="6.3.5.-" evidence="6"/>
<dbReference type="HAMAP" id="MF_00122">
    <property type="entry name" value="GatC"/>
    <property type="match status" value="1"/>
</dbReference>
<dbReference type="InterPro" id="IPR003837">
    <property type="entry name" value="GatC"/>
</dbReference>
<dbReference type="Pfam" id="PF02686">
    <property type="entry name" value="GatC"/>
    <property type="match status" value="1"/>
</dbReference>
<evidence type="ECO:0000313" key="7">
    <source>
        <dbReference type="EMBL" id="SHE74048.1"/>
    </source>
</evidence>
<comment type="catalytic activity">
    <reaction evidence="4 6">
        <text>L-aspartyl-tRNA(Asn) + L-glutamine + ATP + H2O = L-asparaginyl-tRNA(Asn) + L-glutamate + ADP + phosphate + 2 H(+)</text>
        <dbReference type="Rhea" id="RHEA:14513"/>
        <dbReference type="Rhea" id="RHEA-COMP:9674"/>
        <dbReference type="Rhea" id="RHEA-COMP:9677"/>
        <dbReference type="ChEBI" id="CHEBI:15377"/>
        <dbReference type="ChEBI" id="CHEBI:15378"/>
        <dbReference type="ChEBI" id="CHEBI:29985"/>
        <dbReference type="ChEBI" id="CHEBI:30616"/>
        <dbReference type="ChEBI" id="CHEBI:43474"/>
        <dbReference type="ChEBI" id="CHEBI:58359"/>
        <dbReference type="ChEBI" id="CHEBI:78515"/>
        <dbReference type="ChEBI" id="CHEBI:78516"/>
        <dbReference type="ChEBI" id="CHEBI:456216"/>
    </reaction>
</comment>
<dbReference type="EMBL" id="FQVG01000014">
    <property type="protein sequence ID" value="SHE74048.1"/>
    <property type="molecule type" value="Genomic_DNA"/>
</dbReference>
<evidence type="ECO:0000256" key="2">
    <source>
        <dbReference type="ARBA" id="ARBA00011123"/>
    </source>
</evidence>
<dbReference type="GO" id="GO:0070681">
    <property type="term" value="P:glutaminyl-tRNAGln biosynthesis via transamidation"/>
    <property type="evidence" value="ECO:0007669"/>
    <property type="project" value="TreeGrafter"/>
</dbReference>
<evidence type="ECO:0000256" key="6">
    <source>
        <dbReference type="HAMAP-Rule" id="MF_00122"/>
    </source>
</evidence>
<keyword evidence="6" id="KW-0067">ATP-binding</keyword>
<proteinExistence type="inferred from homology"/>
<dbReference type="Proteomes" id="UP000184423">
    <property type="component" value="Unassembled WGS sequence"/>
</dbReference>
<dbReference type="Gene3D" id="1.10.20.60">
    <property type="entry name" value="Glu-tRNAGln amidotransferase C subunit, N-terminal domain"/>
    <property type="match status" value="1"/>
</dbReference>
<dbReference type="GO" id="GO:0006450">
    <property type="term" value="P:regulation of translational fidelity"/>
    <property type="evidence" value="ECO:0007669"/>
    <property type="project" value="InterPro"/>
</dbReference>
<dbReference type="GO" id="GO:0006412">
    <property type="term" value="P:translation"/>
    <property type="evidence" value="ECO:0007669"/>
    <property type="project" value="UniProtKB-UniRule"/>
</dbReference>
<evidence type="ECO:0000313" key="8">
    <source>
        <dbReference type="Proteomes" id="UP000184423"/>
    </source>
</evidence>
<comment type="catalytic activity">
    <reaction evidence="5 6">
        <text>L-glutamyl-tRNA(Gln) + L-glutamine + ATP + H2O = L-glutaminyl-tRNA(Gln) + L-glutamate + ADP + phosphate + H(+)</text>
        <dbReference type="Rhea" id="RHEA:17521"/>
        <dbReference type="Rhea" id="RHEA-COMP:9681"/>
        <dbReference type="Rhea" id="RHEA-COMP:9684"/>
        <dbReference type="ChEBI" id="CHEBI:15377"/>
        <dbReference type="ChEBI" id="CHEBI:15378"/>
        <dbReference type="ChEBI" id="CHEBI:29985"/>
        <dbReference type="ChEBI" id="CHEBI:30616"/>
        <dbReference type="ChEBI" id="CHEBI:43474"/>
        <dbReference type="ChEBI" id="CHEBI:58359"/>
        <dbReference type="ChEBI" id="CHEBI:78520"/>
        <dbReference type="ChEBI" id="CHEBI:78521"/>
        <dbReference type="ChEBI" id="CHEBI:456216"/>
    </reaction>
</comment>
<dbReference type="SUPFAM" id="SSF141000">
    <property type="entry name" value="Glu-tRNAGln amidotransferase C subunit"/>
    <property type="match status" value="1"/>
</dbReference>
<accession>A0A1M4VYJ1</accession>
<dbReference type="InterPro" id="IPR036113">
    <property type="entry name" value="Asp/Glu-ADT_sf_sub_c"/>
</dbReference>
<evidence type="ECO:0000256" key="1">
    <source>
        <dbReference type="ARBA" id="ARBA00010757"/>
    </source>
</evidence>
<dbReference type="PANTHER" id="PTHR15004:SF0">
    <property type="entry name" value="GLUTAMYL-TRNA(GLN) AMIDOTRANSFERASE SUBUNIT C, MITOCHONDRIAL"/>
    <property type="match status" value="1"/>
</dbReference>